<organism evidence="1 2">
    <name type="scientific">Tanacetum coccineum</name>
    <dbReference type="NCBI Taxonomy" id="301880"/>
    <lineage>
        <taxon>Eukaryota</taxon>
        <taxon>Viridiplantae</taxon>
        <taxon>Streptophyta</taxon>
        <taxon>Embryophyta</taxon>
        <taxon>Tracheophyta</taxon>
        <taxon>Spermatophyta</taxon>
        <taxon>Magnoliopsida</taxon>
        <taxon>eudicotyledons</taxon>
        <taxon>Gunneridae</taxon>
        <taxon>Pentapetalae</taxon>
        <taxon>asterids</taxon>
        <taxon>campanulids</taxon>
        <taxon>Asterales</taxon>
        <taxon>Asteraceae</taxon>
        <taxon>Asteroideae</taxon>
        <taxon>Anthemideae</taxon>
        <taxon>Anthemidinae</taxon>
        <taxon>Tanacetum</taxon>
    </lineage>
</organism>
<sequence length="171" mass="20478">MKTFLETLFDPAVVDTSLYVLKFENTLKEEMREDLSYFNSLEKKVESLKSQPLKQKNEFSKTNDRLLEECMAKDLMSIILSYYKDIDEYMDMACQLLEKTAECENLETELSKLKRYFGNKSNHKLLLRFASLEKHSNSLEFALRHNNEKLVYENSWRKQYAKRFHDYSTQH</sequence>
<gene>
    <name evidence="1" type="ORF">Tco_1055275</name>
</gene>
<evidence type="ECO:0000313" key="2">
    <source>
        <dbReference type="Proteomes" id="UP001151760"/>
    </source>
</evidence>
<accession>A0ABQ5H1J4</accession>
<reference evidence="1" key="1">
    <citation type="journal article" date="2022" name="Int. J. Mol. Sci.">
        <title>Draft Genome of Tanacetum Coccineum: Genomic Comparison of Closely Related Tanacetum-Family Plants.</title>
        <authorList>
            <person name="Yamashiro T."/>
            <person name="Shiraishi A."/>
            <person name="Nakayama K."/>
            <person name="Satake H."/>
        </authorList>
    </citation>
    <scope>NUCLEOTIDE SEQUENCE</scope>
</reference>
<reference evidence="1" key="2">
    <citation type="submission" date="2022-01" db="EMBL/GenBank/DDBJ databases">
        <authorList>
            <person name="Yamashiro T."/>
            <person name="Shiraishi A."/>
            <person name="Satake H."/>
            <person name="Nakayama K."/>
        </authorList>
    </citation>
    <scope>NUCLEOTIDE SEQUENCE</scope>
</reference>
<proteinExistence type="predicted"/>
<dbReference type="Proteomes" id="UP001151760">
    <property type="component" value="Unassembled WGS sequence"/>
</dbReference>
<comment type="caution">
    <text evidence="1">The sequence shown here is derived from an EMBL/GenBank/DDBJ whole genome shotgun (WGS) entry which is preliminary data.</text>
</comment>
<evidence type="ECO:0000313" key="1">
    <source>
        <dbReference type="EMBL" id="GJT80933.1"/>
    </source>
</evidence>
<keyword evidence="2" id="KW-1185">Reference proteome</keyword>
<name>A0ABQ5H1J4_9ASTR</name>
<protein>
    <submittedName>
        <fullName evidence="1">Uncharacterized protein</fullName>
    </submittedName>
</protein>
<dbReference type="EMBL" id="BQNB010019037">
    <property type="protein sequence ID" value="GJT80933.1"/>
    <property type="molecule type" value="Genomic_DNA"/>
</dbReference>